<dbReference type="SUPFAM" id="SSF55469">
    <property type="entry name" value="FMN-dependent nitroreductase-like"/>
    <property type="match status" value="1"/>
</dbReference>
<name>A0A1V5STQ6_9BACT</name>
<gene>
    <name evidence="4" type="primary">nox_1</name>
    <name evidence="4" type="ORF">BWY41_01220</name>
</gene>
<dbReference type="Proteomes" id="UP000485569">
    <property type="component" value="Unassembled WGS sequence"/>
</dbReference>
<keyword evidence="2 4" id="KW-0560">Oxidoreductase</keyword>
<dbReference type="InterPro" id="IPR000415">
    <property type="entry name" value="Nitroreductase-like"/>
</dbReference>
<dbReference type="EMBL" id="MWBQ01000085">
    <property type="protein sequence ID" value="OQA57895.1"/>
    <property type="molecule type" value="Genomic_DNA"/>
</dbReference>
<reference evidence="4" key="1">
    <citation type="submission" date="2017-02" db="EMBL/GenBank/DDBJ databases">
        <title>Delving into the versatile metabolic prowess of the omnipresent phylum Bacteroidetes.</title>
        <authorList>
            <person name="Nobu M.K."/>
            <person name="Mei R."/>
            <person name="Narihiro T."/>
            <person name="Kuroda K."/>
            <person name="Liu W.-T."/>
        </authorList>
    </citation>
    <scope>NUCLEOTIDE SEQUENCE</scope>
    <source>
        <strain evidence="4">ADurb.Bin276</strain>
    </source>
</reference>
<protein>
    <submittedName>
        <fullName evidence="4">NADH dehydrogenase</fullName>
        <ecNumber evidence="4">1.6.99.3</ecNumber>
    </submittedName>
</protein>
<feature type="domain" description="Nitroreductase" evidence="3">
    <location>
        <begin position="7"/>
        <end position="61"/>
    </location>
</feature>
<dbReference type="PANTHER" id="PTHR43673">
    <property type="entry name" value="NAD(P)H NITROREDUCTASE YDGI-RELATED"/>
    <property type="match status" value="1"/>
</dbReference>
<evidence type="ECO:0000256" key="2">
    <source>
        <dbReference type="ARBA" id="ARBA00023002"/>
    </source>
</evidence>
<evidence type="ECO:0000313" key="4">
    <source>
        <dbReference type="EMBL" id="OQA57895.1"/>
    </source>
</evidence>
<dbReference type="PANTHER" id="PTHR43673:SF10">
    <property type="entry name" value="NADH DEHYDROGENASE_NAD(P)H NITROREDUCTASE XCC3605-RELATED"/>
    <property type="match status" value="1"/>
</dbReference>
<dbReference type="AlphaFoldDB" id="A0A1V5STQ6"/>
<organism evidence="4">
    <name type="scientific">Candidatus Atribacter allofermentans</name>
    <dbReference type="NCBI Taxonomy" id="1852833"/>
    <lineage>
        <taxon>Bacteria</taxon>
        <taxon>Pseudomonadati</taxon>
        <taxon>Atribacterota</taxon>
        <taxon>Atribacteria</taxon>
        <taxon>Atribacterales</taxon>
        <taxon>Atribacteraceae</taxon>
        <taxon>Atribacter</taxon>
    </lineage>
</organism>
<evidence type="ECO:0000256" key="1">
    <source>
        <dbReference type="ARBA" id="ARBA00007118"/>
    </source>
</evidence>
<comment type="caution">
    <text evidence="4">The sequence shown here is derived from an EMBL/GenBank/DDBJ whole genome shotgun (WGS) entry which is preliminary data.</text>
</comment>
<feature type="domain" description="Nitroreductase" evidence="3">
    <location>
        <begin position="69"/>
        <end position="142"/>
    </location>
</feature>
<dbReference type="Gene3D" id="3.40.109.10">
    <property type="entry name" value="NADH Oxidase"/>
    <property type="match status" value="1"/>
</dbReference>
<dbReference type="InterPro" id="IPR029479">
    <property type="entry name" value="Nitroreductase"/>
</dbReference>
<dbReference type="GO" id="GO:0016491">
    <property type="term" value="F:oxidoreductase activity"/>
    <property type="evidence" value="ECO:0007669"/>
    <property type="project" value="UniProtKB-KW"/>
</dbReference>
<evidence type="ECO:0000259" key="3">
    <source>
        <dbReference type="Pfam" id="PF00881"/>
    </source>
</evidence>
<dbReference type="Pfam" id="PF00881">
    <property type="entry name" value="Nitroreductase"/>
    <property type="match status" value="2"/>
</dbReference>
<proteinExistence type="inferred from homology"/>
<dbReference type="EC" id="1.6.99.3" evidence="4"/>
<accession>A0A1V5STQ6</accession>
<sequence length="165" mass="18616">MDTIEALKTRRSIRRYLNRPVEKEKIETIIDCAHLAPTAINIQPWEFIVLTDPKIKKAVADETDYGKFIKDAPVAIIVLCKNVKYYLEDGCAATTNIVNAAHALGLGTCWIAGDKKPYAEKILEIIRAPKDCRLVSLISMGYPMETSPSNQTKRPLNEVIHWESF</sequence>
<comment type="similarity">
    <text evidence="1">Belongs to the nitroreductase family.</text>
</comment>